<dbReference type="GO" id="GO:0030619">
    <property type="term" value="F:U1 snRNA binding"/>
    <property type="evidence" value="ECO:0007669"/>
    <property type="project" value="TreeGrafter"/>
</dbReference>
<keyword evidence="3" id="KW-1185">Reference proteome</keyword>
<dbReference type="GO" id="GO:0030620">
    <property type="term" value="F:U2 snRNA binding"/>
    <property type="evidence" value="ECO:0007669"/>
    <property type="project" value="TreeGrafter"/>
</dbReference>
<feature type="domain" description="Pre-mRNA-processing-splicing factor 8 U5-snRNA-binding" evidence="1">
    <location>
        <begin position="1"/>
        <end position="54"/>
    </location>
</feature>
<protein>
    <recommendedName>
        <fullName evidence="1">Pre-mRNA-processing-splicing factor 8 U5-snRNA-binding domain-containing protein</fullName>
    </recommendedName>
</protein>
<dbReference type="PANTHER" id="PTHR11140">
    <property type="entry name" value="PRE-MRNA SPLICING FACTOR PRP8"/>
    <property type="match status" value="1"/>
</dbReference>
<dbReference type="GO" id="GO:0000244">
    <property type="term" value="P:spliceosomal tri-snRNP complex assembly"/>
    <property type="evidence" value="ECO:0007669"/>
    <property type="project" value="TreeGrafter"/>
</dbReference>
<dbReference type="Pfam" id="PF10597">
    <property type="entry name" value="U5_2-snRNA_bdg"/>
    <property type="match status" value="1"/>
</dbReference>
<dbReference type="InterPro" id="IPR027652">
    <property type="entry name" value="PRP8"/>
</dbReference>
<organism evidence="2 3">
    <name type="scientific">Rhizophagus irregularis</name>
    <dbReference type="NCBI Taxonomy" id="588596"/>
    <lineage>
        <taxon>Eukaryota</taxon>
        <taxon>Fungi</taxon>
        <taxon>Fungi incertae sedis</taxon>
        <taxon>Mucoromycota</taxon>
        <taxon>Glomeromycotina</taxon>
        <taxon>Glomeromycetes</taxon>
        <taxon>Glomerales</taxon>
        <taxon>Glomeraceae</taxon>
        <taxon>Rhizophagus</taxon>
    </lineage>
</organism>
<dbReference type="GO" id="GO:0097157">
    <property type="term" value="F:pre-mRNA intronic binding"/>
    <property type="evidence" value="ECO:0007669"/>
    <property type="project" value="TreeGrafter"/>
</dbReference>
<dbReference type="GO" id="GO:0005682">
    <property type="term" value="C:U5 snRNP"/>
    <property type="evidence" value="ECO:0007669"/>
    <property type="project" value="TreeGrafter"/>
</dbReference>
<dbReference type="PANTHER" id="PTHR11140:SF0">
    <property type="entry name" value="PRE-MRNA-PROCESSING-SPLICING FACTOR 8"/>
    <property type="match status" value="1"/>
</dbReference>
<dbReference type="Proteomes" id="UP000234323">
    <property type="component" value="Unassembled WGS sequence"/>
</dbReference>
<dbReference type="GO" id="GO:0030623">
    <property type="term" value="F:U5 snRNA binding"/>
    <property type="evidence" value="ECO:0007669"/>
    <property type="project" value="InterPro"/>
</dbReference>
<comment type="caution">
    <text evidence="2">The sequence shown here is derived from an EMBL/GenBank/DDBJ whole genome shotgun (WGS) entry which is preliminary data.</text>
</comment>
<dbReference type="GO" id="GO:0017070">
    <property type="term" value="F:U6 snRNA binding"/>
    <property type="evidence" value="ECO:0007669"/>
    <property type="project" value="TreeGrafter"/>
</dbReference>
<dbReference type="EMBL" id="LLXI01000971">
    <property type="protein sequence ID" value="PKY51147.1"/>
    <property type="molecule type" value="Genomic_DNA"/>
</dbReference>
<sequence length="54" mass="6320">MSYFREAVMHTHKFLDIIIGFNSKIPSRFPVYIFYYLKELDGLGMLSIGHVLIP</sequence>
<accession>A0A2I1GWZ8</accession>
<reference evidence="2 3" key="1">
    <citation type="submission" date="2015-10" db="EMBL/GenBank/DDBJ databases">
        <title>Genome analyses suggest a sexual origin of heterokaryosis in a supposedly ancient asexual fungus.</title>
        <authorList>
            <person name="Ropars J."/>
            <person name="Sedzielewska K."/>
            <person name="Noel J."/>
            <person name="Charron P."/>
            <person name="Farinelli L."/>
            <person name="Marton T."/>
            <person name="Kruger M."/>
            <person name="Pelin A."/>
            <person name="Brachmann A."/>
            <person name="Corradi N."/>
        </authorList>
    </citation>
    <scope>NUCLEOTIDE SEQUENCE [LARGE SCALE GENOMIC DNA]</scope>
    <source>
        <strain evidence="2 3">A4</strain>
    </source>
</reference>
<gene>
    <name evidence="2" type="ORF">RhiirA4_532161</name>
</gene>
<dbReference type="AlphaFoldDB" id="A0A2I1GWZ8"/>
<proteinExistence type="predicted"/>
<dbReference type="GO" id="GO:0071013">
    <property type="term" value="C:catalytic step 2 spliceosome"/>
    <property type="evidence" value="ECO:0007669"/>
    <property type="project" value="TreeGrafter"/>
</dbReference>
<evidence type="ECO:0000313" key="2">
    <source>
        <dbReference type="EMBL" id="PKY51147.1"/>
    </source>
</evidence>
<dbReference type="VEuPathDB" id="FungiDB:RhiirFUN_014108"/>
<dbReference type="InterPro" id="IPR019581">
    <property type="entry name" value="Prp8_U5-snRNA-bd"/>
</dbReference>
<dbReference type="VEuPathDB" id="FungiDB:RhiirA1_422815"/>
<evidence type="ECO:0000313" key="3">
    <source>
        <dbReference type="Proteomes" id="UP000234323"/>
    </source>
</evidence>
<evidence type="ECO:0000259" key="1">
    <source>
        <dbReference type="Pfam" id="PF10597"/>
    </source>
</evidence>
<name>A0A2I1GWZ8_9GLOM</name>
<dbReference type="VEuPathDB" id="FungiDB:FUN_016079"/>